<gene>
    <name evidence="2" type="primary">flgL</name>
    <name evidence="2" type="ORF">ASUIS_2154</name>
</gene>
<organism evidence="2 3">
    <name type="scientific">Arcobacter suis CECT 7833</name>
    <dbReference type="NCBI Taxonomy" id="663365"/>
    <lineage>
        <taxon>Bacteria</taxon>
        <taxon>Pseudomonadati</taxon>
        <taxon>Campylobacterota</taxon>
        <taxon>Epsilonproteobacteria</taxon>
        <taxon>Campylobacterales</taxon>
        <taxon>Arcobacteraceae</taxon>
        <taxon>Arcobacter</taxon>
    </lineage>
</organism>
<dbReference type="Gene3D" id="1.20.1330.10">
    <property type="entry name" value="f41 fragment of flagellin, N-terminal domain"/>
    <property type="match status" value="1"/>
</dbReference>
<dbReference type="AlphaFoldDB" id="A0AAD0WRA8"/>
<proteinExistence type="predicted"/>
<dbReference type="NCBIfam" id="TIGR02550">
    <property type="entry name" value="flagell_flgL"/>
    <property type="match status" value="1"/>
</dbReference>
<dbReference type="EMBL" id="CP032100">
    <property type="protein sequence ID" value="AXX90585.1"/>
    <property type="molecule type" value="Genomic_DNA"/>
</dbReference>
<dbReference type="PANTHER" id="PTHR42792:SF1">
    <property type="entry name" value="FLAGELLAR HOOK-ASSOCIATED PROTEIN 3"/>
    <property type="match status" value="1"/>
</dbReference>
<dbReference type="Pfam" id="PF00669">
    <property type="entry name" value="Flagellin_N"/>
    <property type="match status" value="1"/>
</dbReference>
<keyword evidence="3" id="KW-1185">Reference proteome</keyword>
<keyword evidence="2" id="KW-0966">Cell projection</keyword>
<name>A0AAD0WRA8_9BACT</name>
<reference evidence="2 3" key="1">
    <citation type="submission" date="2018-08" db="EMBL/GenBank/DDBJ databases">
        <title>Complete genome of the Arcobacter suis type strain LMG 26152.</title>
        <authorList>
            <person name="Miller W.G."/>
            <person name="Yee E."/>
            <person name="Bono J.L."/>
        </authorList>
    </citation>
    <scope>NUCLEOTIDE SEQUENCE [LARGE SCALE GENOMIC DNA]</scope>
    <source>
        <strain evidence="2 3">CECT 7833</strain>
    </source>
</reference>
<dbReference type="GO" id="GO:0071973">
    <property type="term" value="P:bacterial-type flagellum-dependent cell motility"/>
    <property type="evidence" value="ECO:0007669"/>
    <property type="project" value="InterPro"/>
</dbReference>
<dbReference type="InterPro" id="IPR001029">
    <property type="entry name" value="Flagellin_N"/>
</dbReference>
<evidence type="ECO:0000313" key="3">
    <source>
        <dbReference type="Proteomes" id="UP000263040"/>
    </source>
</evidence>
<protein>
    <submittedName>
        <fullName evidence="2">Distal flagellar hook-filament junction protein</fullName>
    </submittedName>
</protein>
<dbReference type="InterPro" id="IPR001492">
    <property type="entry name" value="Flagellin"/>
</dbReference>
<dbReference type="GO" id="GO:0005198">
    <property type="term" value="F:structural molecule activity"/>
    <property type="evidence" value="ECO:0007669"/>
    <property type="project" value="InterPro"/>
</dbReference>
<accession>A0AAD0WRA8</accession>
<evidence type="ECO:0000259" key="1">
    <source>
        <dbReference type="Pfam" id="PF00669"/>
    </source>
</evidence>
<keyword evidence="2" id="KW-0282">Flagellum</keyword>
<evidence type="ECO:0000313" key="2">
    <source>
        <dbReference type="EMBL" id="AXX90585.1"/>
    </source>
</evidence>
<dbReference type="Proteomes" id="UP000263040">
    <property type="component" value="Chromosome"/>
</dbReference>
<dbReference type="InterPro" id="IPR013384">
    <property type="entry name" value="Flagell_FlgL"/>
</dbReference>
<dbReference type="GO" id="GO:0009424">
    <property type="term" value="C:bacterial-type flagellum hook"/>
    <property type="evidence" value="ECO:0007669"/>
    <property type="project" value="InterPro"/>
</dbReference>
<sequence>MINQTEQMFYRLSNLDTLQQKLTYQTSTKEKLQVGSDDSMLYSRIISVDDKVRTYEGLKTQIQKTQAQNKVADSSMAEIKKILDYMTGELVKANTATTTRDGLTAIATSIGGLKENLYQLANTQVEGEYIFAGSNSSIRPFEKDVNGKITYLGDSQLRKVAVEEGSYRDRGINGYDMMMYPSSTAFKGESFSFKETDRIIDQNGNEWKLNSPTNDTLTKYDLNGNATTETITPVTNDGLTPATFSGTLPNIDGTKFEAKTNIFNFIDDTVNALKKVDSAGNPISDQDAKALVAKYSGEMTKVFDAVNIAHADLGGKNKIFEISLERVSSKLTQYDILSQELGSVDLAKVAIEAKALELTYTALYSTISKTNQLSLVNFLN</sequence>
<dbReference type="PANTHER" id="PTHR42792">
    <property type="entry name" value="FLAGELLIN"/>
    <property type="match status" value="1"/>
</dbReference>
<dbReference type="RefSeq" id="WP_118887167.1">
    <property type="nucleotide sequence ID" value="NZ_CP032100.1"/>
</dbReference>
<dbReference type="KEGG" id="asui:ASUIS_2154"/>
<feature type="domain" description="Flagellin N-terminal" evidence="1">
    <location>
        <begin position="20"/>
        <end position="135"/>
    </location>
</feature>
<keyword evidence="2" id="KW-0969">Cilium</keyword>
<dbReference type="SUPFAM" id="SSF64518">
    <property type="entry name" value="Phase 1 flagellin"/>
    <property type="match status" value="1"/>
</dbReference>